<accession>A0A3S5B8M4</accession>
<feature type="compositionally biased region" description="Low complexity" evidence="1">
    <location>
        <begin position="368"/>
        <end position="380"/>
    </location>
</feature>
<reference evidence="2" key="1">
    <citation type="submission" date="2018-11" db="EMBL/GenBank/DDBJ databases">
        <authorList>
            <consortium name="Pathogen Informatics"/>
        </authorList>
    </citation>
    <scope>NUCLEOTIDE SEQUENCE</scope>
</reference>
<comment type="caution">
    <text evidence="2">The sequence shown here is derived from an EMBL/GenBank/DDBJ whole genome shotgun (WGS) entry which is preliminary data.</text>
</comment>
<dbReference type="AlphaFoldDB" id="A0A3S5B8M4"/>
<feature type="compositionally biased region" description="Low complexity" evidence="1">
    <location>
        <begin position="338"/>
        <end position="353"/>
    </location>
</feature>
<feature type="compositionally biased region" description="Basic and acidic residues" evidence="1">
    <location>
        <begin position="252"/>
        <end position="268"/>
    </location>
</feature>
<feature type="compositionally biased region" description="Acidic residues" evidence="1">
    <location>
        <begin position="327"/>
        <end position="337"/>
    </location>
</feature>
<evidence type="ECO:0000256" key="1">
    <source>
        <dbReference type="SAM" id="MobiDB-lite"/>
    </source>
</evidence>
<feature type="compositionally biased region" description="Polar residues" evidence="1">
    <location>
        <begin position="405"/>
        <end position="440"/>
    </location>
</feature>
<evidence type="ECO:0000313" key="2">
    <source>
        <dbReference type="EMBL" id="VEL37032.1"/>
    </source>
</evidence>
<feature type="region of interest" description="Disordered" evidence="1">
    <location>
        <begin position="702"/>
        <end position="745"/>
    </location>
</feature>
<gene>
    <name evidence="2" type="ORF">PXEA_LOCUS30472</name>
</gene>
<name>A0A3S5B8M4_9PLAT</name>
<organism evidence="2 3">
    <name type="scientific">Protopolystoma xenopodis</name>
    <dbReference type="NCBI Taxonomy" id="117903"/>
    <lineage>
        <taxon>Eukaryota</taxon>
        <taxon>Metazoa</taxon>
        <taxon>Spiralia</taxon>
        <taxon>Lophotrochozoa</taxon>
        <taxon>Platyhelminthes</taxon>
        <taxon>Monogenea</taxon>
        <taxon>Polyopisthocotylea</taxon>
        <taxon>Polystomatidea</taxon>
        <taxon>Polystomatidae</taxon>
        <taxon>Protopolystoma</taxon>
    </lineage>
</organism>
<dbReference type="EMBL" id="CAAALY010253828">
    <property type="protein sequence ID" value="VEL37032.1"/>
    <property type="molecule type" value="Genomic_DNA"/>
</dbReference>
<dbReference type="Proteomes" id="UP000784294">
    <property type="component" value="Unassembled WGS sequence"/>
</dbReference>
<protein>
    <submittedName>
        <fullName evidence="2">Uncharacterized protein</fullName>
    </submittedName>
</protein>
<evidence type="ECO:0000313" key="3">
    <source>
        <dbReference type="Proteomes" id="UP000784294"/>
    </source>
</evidence>
<feature type="compositionally biased region" description="Pro residues" evidence="1">
    <location>
        <begin position="354"/>
        <end position="367"/>
    </location>
</feature>
<feature type="region of interest" description="Disordered" evidence="1">
    <location>
        <begin position="217"/>
        <end position="447"/>
    </location>
</feature>
<proteinExistence type="predicted"/>
<sequence>MSMPEHIYYIWSVPSLPLNPFTRARFDVFPVKRLLLRQMNLREVYDQIFNCSNSLDPCHSALQTSYFGQSAGLRRLPALGDSIGPRARRSARYWPNPTSFVSSVETGATSAGGIAGLESLYELTSRNSSLDTDPERRDTGRPGSSFFLSTSSAAVVRKPAAAASALQQALNMVRTVDDYIRKPQPGDPGHLGRSASLEATISLARTIETDLSQASFPGRLPVKRTSSLLPYDDNDDWPPDLSPSTRLTPPRGDTDGQKLEPGQPERRSPGKPTVSTTSSFALVRSHRTDSSAGRPTRSGATDEEWQSAQTDQLDESSGLGKSIVWSEADEADEEANEADCLPRPSLPSSSSSSSPPPPPEPSSPPSLSPQQPSVSCPSTGLGLGSGGGSRTRRSRPKRLTREADASSTRPARSSFASTSSELIATEASRSARQTATTCQSGEPVWSPHLQPTKMGPFQCWIMWADLQQALPLPRLINGLASRILRKPAAFEMNKQTVEIIDKVANLTQSRGLSLRRFFSQRHRFPWIDGLDGETIGSKTIGQQWLAGRDLDLDRDRARSQAQARISSVCRQTESLASMRGGKEPFLPELFVKSGFGLTPQSSYLRSVKGPATSHLVGEHPLAGRPSRFCFSGLDRQEGLSSQAQSTEVQQHRLLVETREPDGQTPTAKRSVKMAPYICSRPLPLRPGQRVRFVLPDEIAAGTTISAPPAGIGEKREETSSGPSSDGKTGSKVGVPFEESGLIWHS</sequence>
<keyword evidence="3" id="KW-1185">Reference proteome</keyword>